<comment type="caution">
    <text evidence="1">The sequence shown here is derived from an EMBL/GenBank/DDBJ whole genome shotgun (WGS) entry which is preliminary data.</text>
</comment>
<name>A0ACC1IMF1_9FUNG</name>
<dbReference type="Proteomes" id="UP001150581">
    <property type="component" value="Unassembled WGS sequence"/>
</dbReference>
<sequence>MASIEQQFLQQCSGMANDEDAFERARARENDDAPLPVENTSDTEAAAAPFVVHDGPQTGVKGVIADYRHKQLDQRQQHERKMAAAKSAYTNAAQRNIVDASDRTIWTKQDKQPANDTDLLSNSEDDDEKFFAEYRNKRIFELAHAAEENSMGALRDATPDEYVDIVDERAQSGDCVVVVLVNASAASRRFESFVRALAASFAEAVFLRVSAEECGFTDGSLVPIVLVYRGGELKHNLVRVVDHLSDPHGFVSHDVARLLDSILRK</sequence>
<evidence type="ECO:0000313" key="2">
    <source>
        <dbReference type="Proteomes" id="UP001150581"/>
    </source>
</evidence>
<keyword evidence="2" id="KW-1185">Reference proteome</keyword>
<reference evidence="1" key="1">
    <citation type="submission" date="2022-07" db="EMBL/GenBank/DDBJ databases">
        <title>Phylogenomic reconstructions and comparative analyses of Kickxellomycotina fungi.</title>
        <authorList>
            <person name="Reynolds N.K."/>
            <person name="Stajich J.E."/>
            <person name="Barry K."/>
            <person name="Grigoriev I.V."/>
            <person name="Crous P."/>
            <person name="Smith M.E."/>
        </authorList>
    </citation>
    <scope>NUCLEOTIDE SEQUENCE</scope>
    <source>
        <strain evidence="1">Benny 63K</strain>
    </source>
</reference>
<accession>A0ACC1IMF1</accession>
<protein>
    <submittedName>
        <fullName evidence="1">Uncharacterized protein</fullName>
    </submittedName>
</protein>
<gene>
    <name evidence="1" type="ORF">LPJ66_004655</name>
</gene>
<dbReference type="EMBL" id="JANBPG010000581">
    <property type="protein sequence ID" value="KAJ1895331.1"/>
    <property type="molecule type" value="Genomic_DNA"/>
</dbReference>
<proteinExistence type="predicted"/>
<evidence type="ECO:0000313" key="1">
    <source>
        <dbReference type="EMBL" id="KAJ1895331.1"/>
    </source>
</evidence>
<organism evidence="1 2">
    <name type="scientific">Kickxella alabastrina</name>
    <dbReference type="NCBI Taxonomy" id="61397"/>
    <lineage>
        <taxon>Eukaryota</taxon>
        <taxon>Fungi</taxon>
        <taxon>Fungi incertae sedis</taxon>
        <taxon>Zoopagomycota</taxon>
        <taxon>Kickxellomycotina</taxon>
        <taxon>Kickxellomycetes</taxon>
        <taxon>Kickxellales</taxon>
        <taxon>Kickxellaceae</taxon>
        <taxon>Kickxella</taxon>
    </lineage>
</organism>